<protein>
    <submittedName>
        <fullName evidence="11">Exportin-7-B</fullName>
    </submittedName>
</protein>
<dbReference type="InterPro" id="IPR057947">
    <property type="entry name" value="TPR_XPO7/RBP17"/>
</dbReference>
<dbReference type="Pfam" id="PF25795">
    <property type="entry name" value="TPR_XPO7"/>
    <property type="match status" value="1"/>
</dbReference>
<reference evidence="11" key="1">
    <citation type="submission" date="2025-08" db="UniProtKB">
        <authorList>
            <consortium name="RefSeq"/>
        </authorList>
    </citation>
    <scope>IDENTIFICATION</scope>
</reference>
<evidence type="ECO:0000256" key="5">
    <source>
        <dbReference type="ARBA" id="ARBA00022490"/>
    </source>
</evidence>
<feature type="transmembrane region" description="Helical" evidence="8">
    <location>
        <begin position="722"/>
        <end position="748"/>
    </location>
</feature>
<gene>
    <name evidence="11" type="primary">LOC34622347</name>
</gene>
<evidence type="ECO:0000256" key="8">
    <source>
        <dbReference type="SAM" id="Phobius"/>
    </source>
</evidence>
<dbReference type="PANTHER" id="PTHR12596:SF2">
    <property type="entry name" value="EXPORTIN-7 ISOFORM X1"/>
    <property type="match status" value="1"/>
</dbReference>
<evidence type="ECO:0000256" key="7">
    <source>
        <dbReference type="ARBA" id="ARBA00023242"/>
    </source>
</evidence>
<dbReference type="AlphaFoldDB" id="A0A6P6S1X4"/>
<evidence type="ECO:0000256" key="4">
    <source>
        <dbReference type="ARBA" id="ARBA00022448"/>
    </source>
</evidence>
<feature type="domain" description="Exportin-7/Ran-binding protein 17 TPR repeats" evidence="9">
    <location>
        <begin position="133"/>
        <end position="395"/>
    </location>
</feature>
<dbReference type="PANTHER" id="PTHR12596">
    <property type="entry name" value="EXPORTIN 4,7-RELATED"/>
    <property type="match status" value="1"/>
</dbReference>
<keyword evidence="6" id="KW-0653">Protein transport</keyword>
<evidence type="ECO:0000256" key="6">
    <source>
        <dbReference type="ARBA" id="ARBA00022927"/>
    </source>
</evidence>
<sequence length="805" mass="90849">MADLAEVQQLELLCQAFYGGGSKEEQNEAHKKILEQVGLFLSASTAHWVVGLYIYTELTQEMQPKIGSHMSRLRRVAFSFRDIALPSILQVAVKTLQQFDAGAIRVPNDEEETPFIMSRMCVAEAIAEDADNCDWESPLNNEVLRQEQLEVLSQLARCRYTKTARMVHELFEETKAKAQSGEINRKVFEEKITWLVYLIGALVGSNWTGRLPDVHVEGGQNASSETVQMANAGLSKLVLTLIEETKCEEAPETLELAFLYFLDQFRKLFIGQFARKQDTTSAFATGTASGRRPRLAPRRGGGGFFALGAADDKAVVATLVSKIGFNLQHRVEMPECIKKSMDLLFEFVAGVHIVHWISRAPELIVTGRLLLETPTGGYFLTNHCNVEFKFLSMRRYSRLRTTYYLTLGTLLFYQQRKAAVSFEQFVQPMDAIFLSLWQQTDEGRNPQSIRNPLCRDPLIGLVRDLRGLSFASGNNATYTVLFDWLMSPWKKINGSTRMAIFSWAADAWWDDAEVLVPLLKFIADFVSNRGGGRIQFVESSANGIRLFKEASSVVLKYGNRILQKQEFTDPYKEKYKGMAVALQILSNIISGNYCHYEVFEVYGDTVLNDSLRLALQMCLAIPQDDLMAYLKSLRPVYSFLEVATESFMQHILELPPAHLAQLLRCVEDGLCAQETVLMQSCATLGHFVEFIFRYRNSEEKEGTAVRAFLEAQPGSLPRMLQLIFQLLMTGQLPNLFAISGVLLGLILLQENEYLKLKQQIIEQQIEAKRPQVEGFFTALMLNIEDDLETANKVTYKTTTTSSSCG</sequence>
<keyword evidence="8" id="KW-0472">Membrane</keyword>
<name>A0A6P6S1X4_9EIME</name>
<keyword evidence="8" id="KW-1133">Transmembrane helix</keyword>
<keyword evidence="5" id="KW-0963">Cytoplasm</keyword>
<dbReference type="RefSeq" id="XP_026193667.1">
    <property type="nucleotide sequence ID" value="XM_026337882.1"/>
</dbReference>
<dbReference type="GO" id="GO:0005737">
    <property type="term" value="C:cytoplasm"/>
    <property type="evidence" value="ECO:0007669"/>
    <property type="project" value="UniProtKB-SubCell"/>
</dbReference>
<dbReference type="InterPro" id="IPR016024">
    <property type="entry name" value="ARM-type_fold"/>
</dbReference>
<evidence type="ECO:0000256" key="2">
    <source>
        <dbReference type="ARBA" id="ARBA00004496"/>
    </source>
</evidence>
<dbReference type="InterPro" id="IPR044189">
    <property type="entry name" value="XPO4/7-like"/>
</dbReference>
<comment type="similarity">
    <text evidence="3">Belongs to the exportin family.</text>
</comment>
<keyword evidence="8" id="KW-0812">Transmembrane</keyword>
<evidence type="ECO:0000313" key="10">
    <source>
        <dbReference type="Proteomes" id="UP000515125"/>
    </source>
</evidence>
<accession>A0A6P6S1X4</accession>
<dbReference type="GO" id="GO:0006611">
    <property type="term" value="P:protein export from nucleus"/>
    <property type="evidence" value="ECO:0007669"/>
    <property type="project" value="TreeGrafter"/>
</dbReference>
<dbReference type="Proteomes" id="UP000515125">
    <property type="component" value="Unplaced"/>
</dbReference>
<dbReference type="SUPFAM" id="SSF48371">
    <property type="entry name" value="ARM repeat"/>
    <property type="match status" value="1"/>
</dbReference>
<dbReference type="GO" id="GO:0005643">
    <property type="term" value="C:nuclear pore"/>
    <property type="evidence" value="ECO:0007669"/>
    <property type="project" value="TreeGrafter"/>
</dbReference>
<dbReference type="OrthoDB" id="244158at2759"/>
<keyword evidence="4" id="KW-0813">Transport</keyword>
<dbReference type="GO" id="GO:0005049">
    <property type="term" value="F:nuclear export signal receptor activity"/>
    <property type="evidence" value="ECO:0007669"/>
    <property type="project" value="InterPro"/>
</dbReference>
<dbReference type="GeneID" id="34622347"/>
<evidence type="ECO:0000256" key="1">
    <source>
        <dbReference type="ARBA" id="ARBA00004123"/>
    </source>
</evidence>
<proteinExistence type="inferred from homology"/>
<comment type="subcellular location">
    <subcellularLocation>
        <location evidence="2">Cytoplasm</location>
    </subcellularLocation>
    <subcellularLocation>
        <location evidence="1">Nucleus</location>
    </subcellularLocation>
</comment>
<evidence type="ECO:0000313" key="11">
    <source>
        <dbReference type="RefSeq" id="XP_026193667.1"/>
    </source>
</evidence>
<organism evidence="10 11">
    <name type="scientific">Cyclospora cayetanensis</name>
    <dbReference type="NCBI Taxonomy" id="88456"/>
    <lineage>
        <taxon>Eukaryota</taxon>
        <taxon>Sar</taxon>
        <taxon>Alveolata</taxon>
        <taxon>Apicomplexa</taxon>
        <taxon>Conoidasida</taxon>
        <taxon>Coccidia</taxon>
        <taxon>Eucoccidiorida</taxon>
        <taxon>Eimeriorina</taxon>
        <taxon>Eimeriidae</taxon>
        <taxon>Cyclospora</taxon>
    </lineage>
</organism>
<evidence type="ECO:0000259" key="9">
    <source>
        <dbReference type="Pfam" id="PF25795"/>
    </source>
</evidence>
<keyword evidence="7" id="KW-0539">Nucleus</keyword>
<evidence type="ECO:0000256" key="3">
    <source>
        <dbReference type="ARBA" id="ARBA00009466"/>
    </source>
</evidence>
<keyword evidence="10" id="KW-1185">Reference proteome</keyword>